<evidence type="ECO:0000313" key="1">
    <source>
        <dbReference type="EMBL" id="MDN3689472.1"/>
    </source>
</evidence>
<name>A0ABT8CBJ1_9BACT</name>
<gene>
    <name evidence="1" type="ORF">QWZ15_16690</name>
</gene>
<evidence type="ECO:0000313" key="2">
    <source>
        <dbReference type="Proteomes" id="UP001236663"/>
    </source>
</evidence>
<dbReference type="EMBL" id="JAUFQS010000030">
    <property type="protein sequence ID" value="MDN3689472.1"/>
    <property type="molecule type" value="Genomic_DNA"/>
</dbReference>
<sequence>MDKIDELELLMKMGRKVFVTPIILKEFGKSLPDWISVVSPENSHYQQILEMDLDEGVAENLGSWN</sequence>
<reference evidence="2" key="1">
    <citation type="journal article" date="2019" name="Int. J. Syst. Evol. Microbiol.">
        <title>The Global Catalogue of Microorganisms (GCM) 10K type strain sequencing project: providing services to taxonomists for standard genome sequencing and annotation.</title>
        <authorList>
            <consortium name="The Broad Institute Genomics Platform"/>
            <consortium name="The Broad Institute Genome Sequencing Center for Infectious Disease"/>
            <person name="Wu L."/>
            <person name="Ma J."/>
        </authorList>
    </citation>
    <scope>NUCLEOTIDE SEQUENCE [LARGE SCALE GENOMIC DNA]</scope>
    <source>
        <strain evidence="2">CECT 7706</strain>
    </source>
</reference>
<organism evidence="1 2">
    <name type="scientific">Cyclobacterium jeungdonense</name>
    <dbReference type="NCBI Taxonomy" id="708087"/>
    <lineage>
        <taxon>Bacteria</taxon>
        <taxon>Pseudomonadati</taxon>
        <taxon>Bacteroidota</taxon>
        <taxon>Cytophagia</taxon>
        <taxon>Cytophagales</taxon>
        <taxon>Cyclobacteriaceae</taxon>
        <taxon>Cyclobacterium</taxon>
    </lineage>
</organism>
<dbReference type="Proteomes" id="UP001236663">
    <property type="component" value="Unassembled WGS sequence"/>
</dbReference>
<accession>A0ABT8CBJ1</accession>
<proteinExistence type="predicted"/>
<comment type="caution">
    <text evidence="1">The sequence shown here is derived from an EMBL/GenBank/DDBJ whole genome shotgun (WGS) entry which is preliminary data.</text>
</comment>
<protein>
    <submittedName>
        <fullName evidence="1">Uncharacterized protein</fullName>
    </submittedName>
</protein>
<keyword evidence="2" id="KW-1185">Reference proteome</keyword>